<reference evidence="3" key="1">
    <citation type="journal article" date="2019" name="Int. J. Syst. Evol. Microbiol.">
        <title>The Global Catalogue of Microorganisms (GCM) 10K type strain sequencing project: providing services to taxonomists for standard genome sequencing and annotation.</title>
        <authorList>
            <consortium name="The Broad Institute Genomics Platform"/>
            <consortium name="The Broad Institute Genome Sequencing Center for Infectious Disease"/>
            <person name="Wu L."/>
            <person name="Ma J."/>
        </authorList>
    </citation>
    <scope>NUCLEOTIDE SEQUENCE [LARGE SCALE GENOMIC DNA]</scope>
    <source>
        <strain evidence="3">JCM 17925</strain>
    </source>
</reference>
<protein>
    <submittedName>
        <fullName evidence="2">Uncharacterized protein</fullName>
    </submittedName>
</protein>
<accession>A0ABP8JX84</accession>
<evidence type="ECO:0000256" key="1">
    <source>
        <dbReference type="SAM" id="Phobius"/>
    </source>
</evidence>
<dbReference type="Proteomes" id="UP001500936">
    <property type="component" value="Unassembled WGS sequence"/>
</dbReference>
<organism evidence="2 3">
    <name type="scientific">Nibrella viscosa</name>
    <dbReference type="NCBI Taxonomy" id="1084524"/>
    <lineage>
        <taxon>Bacteria</taxon>
        <taxon>Pseudomonadati</taxon>
        <taxon>Bacteroidota</taxon>
        <taxon>Cytophagia</taxon>
        <taxon>Cytophagales</taxon>
        <taxon>Spirosomataceae</taxon>
        <taxon>Nibrella</taxon>
    </lineage>
</organism>
<dbReference type="EMBL" id="BAABHB010000001">
    <property type="protein sequence ID" value="GAA4397431.1"/>
    <property type="molecule type" value="Genomic_DNA"/>
</dbReference>
<evidence type="ECO:0000313" key="3">
    <source>
        <dbReference type="Proteomes" id="UP001500936"/>
    </source>
</evidence>
<keyword evidence="3" id="KW-1185">Reference proteome</keyword>
<keyword evidence="1" id="KW-0472">Membrane</keyword>
<sequence>MRTGRIPAISGVQQGRVSSLRKYVALLALIAYFSLLAFIVYMAYNSANREEFDRTMQLFTTTAGILGGVVGAIVGFYFREEKFS</sequence>
<keyword evidence="1" id="KW-0812">Transmembrane</keyword>
<keyword evidence="1" id="KW-1133">Transmembrane helix</keyword>
<name>A0ABP8JX84_9BACT</name>
<proteinExistence type="predicted"/>
<gene>
    <name evidence="2" type="ORF">GCM10023187_06880</name>
</gene>
<feature type="transmembrane region" description="Helical" evidence="1">
    <location>
        <begin position="23"/>
        <end position="44"/>
    </location>
</feature>
<comment type="caution">
    <text evidence="2">The sequence shown here is derived from an EMBL/GenBank/DDBJ whole genome shotgun (WGS) entry which is preliminary data.</text>
</comment>
<evidence type="ECO:0000313" key="2">
    <source>
        <dbReference type="EMBL" id="GAA4397431.1"/>
    </source>
</evidence>
<feature type="transmembrane region" description="Helical" evidence="1">
    <location>
        <begin position="56"/>
        <end position="78"/>
    </location>
</feature>
<dbReference type="RefSeq" id="WP_345263979.1">
    <property type="nucleotide sequence ID" value="NZ_BAABHB010000001.1"/>
</dbReference>